<reference evidence="1 2" key="1">
    <citation type="journal article" date="2021" name="BMC Genomics">
        <title>Datura genome reveals duplications of psychoactive alkaloid biosynthetic genes and high mutation rate following tissue culture.</title>
        <authorList>
            <person name="Rajewski A."/>
            <person name="Carter-House D."/>
            <person name="Stajich J."/>
            <person name="Litt A."/>
        </authorList>
    </citation>
    <scope>NUCLEOTIDE SEQUENCE [LARGE SCALE GENOMIC DNA]</scope>
    <source>
        <strain evidence="1">AR-01</strain>
    </source>
</reference>
<dbReference type="Proteomes" id="UP000823775">
    <property type="component" value="Unassembled WGS sequence"/>
</dbReference>
<comment type="caution">
    <text evidence="1">The sequence shown here is derived from an EMBL/GenBank/DDBJ whole genome shotgun (WGS) entry which is preliminary data.</text>
</comment>
<evidence type="ECO:0000313" key="2">
    <source>
        <dbReference type="Proteomes" id="UP000823775"/>
    </source>
</evidence>
<accession>A0ABS8V6W4</accession>
<protein>
    <submittedName>
        <fullName evidence="1">Uncharacterized protein</fullName>
    </submittedName>
</protein>
<proteinExistence type="predicted"/>
<sequence length="53" mass="5855">GLFMDVVRKHSLTASSRMCLTVVISDGATSPVEPVKLDIEWNLPFSIVATFFQ</sequence>
<feature type="non-terminal residue" evidence="1">
    <location>
        <position position="53"/>
    </location>
</feature>
<name>A0ABS8V6W4_DATST</name>
<keyword evidence="2" id="KW-1185">Reference proteome</keyword>
<organism evidence="1 2">
    <name type="scientific">Datura stramonium</name>
    <name type="common">Jimsonweed</name>
    <name type="synonym">Common thornapple</name>
    <dbReference type="NCBI Taxonomy" id="4076"/>
    <lineage>
        <taxon>Eukaryota</taxon>
        <taxon>Viridiplantae</taxon>
        <taxon>Streptophyta</taxon>
        <taxon>Embryophyta</taxon>
        <taxon>Tracheophyta</taxon>
        <taxon>Spermatophyta</taxon>
        <taxon>Magnoliopsida</taxon>
        <taxon>eudicotyledons</taxon>
        <taxon>Gunneridae</taxon>
        <taxon>Pentapetalae</taxon>
        <taxon>asterids</taxon>
        <taxon>lamiids</taxon>
        <taxon>Solanales</taxon>
        <taxon>Solanaceae</taxon>
        <taxon>Solanoideae</taxon>
        <taxon>Datureae</taxon>
        <taxon>Datura</taxon>
    </lineage>
</organism>
<gene>
    <name evidence="1" type="ORF">HAX54_029811</name>
</gene>
<evidence type="ECO:0000313" key="1">
    <source>
        <dbReference type="EMBL" id="MCD9642798.1"/>
    </source>
</evidence>
<feature type="non-terminal residue" evidence="1">
    <location>
        <position position="1"/>
    </location>
</feature>
<dbReference type="EMBL" id="JACEIK010003706">
    <property type="protein sequence ID" value="MCD9642798.1"/>
    <property type="molecule type" value="Genomic_DNA"/>
</dbReference>